<sequence length="422" mass="47735">MECAASRTSPAFHFVQQREPSRIPRVLVQDSWRYISTYFQAMGSLTQASVLRSATVTAMSHEDENVSRTLSIVGALYASRNPQILRINAKEKRNVMETWVRQKSVIELELKKPETTNFTPVLMSALLLAAVELMLAQKDGTFKSWLTRISNFLKACSQKYPISSWTPFEKDLVRFFKFLDILSSIAERGPPVEPQVAPEPWPARPLTVEASGGTVPSPDSRKVDAMLSAMWQWASLQPRAMTWVTKTQEQRLFSDGSESFKESIDLKVQGLDIICEVSALQSRMIGNLMQLSTDPHDHASASISPYYHWALTGLSHMLQHDAWRFLMCDLPIMPAEVLHQQALAALGHVETLIGQLGLDLALYLPFADFVGQEMETPAEQQRMLKFLDIIKSRGFDVVDEYRTHLLGKWDPQEIHICNRATL</sequence>
<dbReference type="GeneID" id="62158821"/>
<evidence type="ECO:0000313" key="1">
    <source>
        <dbReference type="EMBL" id="KAF9879485.1"/>
    </source>
</evidence>
<dbReference type="RefSeq" id="XP_038748946.1">
    <property type="nucleotide sequence ID" value="XM_038885747.1"/>
</dbReference>
<dbReference type="AlphaFoldDB" id="A0A9P6IBD4"/>
<protein>
    <submittedName>
        <fullName evidence="1">Uncharacterized protein</fullName>
    </submittedName>
</protein>
<comment type="caution">
    <text evidence="1">The sequence shown here is derived from an EMBL/GenBank/DDBJ whole genome shotgun (WGS) entry which is preliminary data.</text>
</comment>
<reference evidence="1" key="2">
    <citation type="submission" date="2020-11" db="EMBL/GenBank/DDBJ databases">
        <title>Whole genome sequencing of Colletotrichum sp.</title>
        <authorList>
            <person name="Li H."/>
        </authorList>
    </citation>
    <scope>NUCLEOTIDE SEQUENCE</scope>
    <source>
        <strain evidence="1">CkLH20</strain>
    </source>
</reference>
<dbReference type="Proteomes" id="UP000781932">
    <property type="component" value="Unassembled WGS sequence"/>
</dbReference>
<organism evidence="1 2">
    <name type="scientific">Colletotrichum karsti</name>
    <dbReference type="NCBI Taxonomy" id="1095194"/>
    <lineage>
        <taxon>Eukaryota</taxon>
        <taxon>Fungi</taxon>
        <taxon>Dikarya</taxon>
        <taxon>Ascomycota</taxon>
        <taxon>Pezizomycotina</taxon>
        <taxon>Sordariomycetes</taxon>
        <taxon>Hypocreomycetidae</taxon>
        <taxon>Glomerellales</taxon>
        <taxon>Glomerellaceae</taxon>
        <taxon>Colletotrichum</taxon>
        <taxon>Colletotrichum boninense species complex</taxon>
    </lineage>
</organism>
<name>A0A9P6IBD4_9PEZI</name>
<keyword evidence="2" id="KW-1185">Reference proteome</keyword>
<dbReference type="EMBL" id="JAATWM020000007">
    <property type="protein sequence ID" value="KAF9879485.1"/>
    <property type="molecule type" value="Genomic_DNA"/>
</dbReference>
<proteinExistence type="predicted"/>
<accession>A0A9P6IBD4</accession>
<reference evidence="1" key="1">
    <citation type="submission" date="2020-03" db="EMBL/GenBank/DDBJ databases">
        <authorList>
            <person name="He L."/>
        </authorList>
    </citation>
    <scope>NUCLEOTIDE SEQUENCE</scope>
    <source>
        <strain evidence="1">CkLH20</strain>
    </source>
</reference>
<evidence type="ECO:0000313" key="2">
    <source>
        <dbReference type="Proteomes" id="UP000781932"/>
    </source>
</evidence>
<gene>
    <name evidence="1" type="ORF">CkaCkLH20_03028</name>
</gene>
<dbReference type="OrthoDB" id="5059721at2759"/>